<evidence type="ECO:0000313" key="2">
    <source>
        <dbReference type="Proteomes" id="UP000279669"/>
    </source>
</evidence>
<proteinExistence type="predicted"/>
<organism evidence="1 2">
    <name type="scientific">Petrotoga olearia</name>
    <dbReference type="NCBI Taxonomy" id="156203"/>
    <lineage>
        <taxon>Bacteria</taxon>
        <taxon>Thermotogati</taxon>
        <taxon>Thermotogota</taxon>
        <taxon>Thermotogae</taxon>
        <taxon>Petrotogales</taxon>
        <taxon>Petrotogaceae</taxon>
        <taxon>Petrotoga</taxon>
    </lineage>
</organism>
<reference evidence="1 2" key="1">
    <citation type="submission" date="2018-10" db="EMBL/GenBank/DDBJ databases">
        <title>Genomic Encyclopedia of Type Strains, Phase IV (KMG-IV): sequencing the most valuable type-strain genomes for metagenomic binning, comparative biology and taxonomic classification.</title>
        <authorList>
            <person name="Goeker M."/>
        </authorList>
    </citation>
    <scope>NUCLEOTIDE SEQUENCE [LARGE SCALE GENOMIC DNA]</scope>
    <source>
        <strain evidence="1 2">DSM 13574</strain>
    </source>
</reference>
<evidence type="ECO:0000313" key="1">
    <source>
        <dbReference type="EMBL" id="RMA75595.1"/>
    </source>
</evidence>
<dbReference type="Proteomes" id="UP000279669">
    <property type="component" value="Unassembled WGS sequence"/>
</dbReference>
<comment type="caution">
    <text evidence="1">The sequence shown here is derived from an EMBL/GenBank/DDBJ whole genome shotgun (WGS) entry which is preliminary data.</text>
</comment>
<dbReference type="Gene3D" id="1.20.140.160">
    <property type="match status" value="1"/>
</dbReference>
<dbReference type="SUPFAM" id="SSF88659">
    <property type="entry name" value="Sigma3 and sigma4 domains of RNA polymerase sigma factors"/>
    <property type="match status" value="1"/>
</dbReference>
<keyword evidence="2" id="KW-1185">Reference proteome</keyword>
<gene>
    <name evidence="1" type="ORF">C8D75_0602</name>
</gene>
<name>A0ABX9UEQ5_9BACT</name>
<dbReference type="EMBL" id="REFG01000002">
    <property type="protein sequence ID" value="RMA75595.1"/>
    <property type="molecule type" value="Genomic_DNA"/>
</dbReference>
<dbReference type="InterPro" id="IPR013324">
    <property type="entry name" value="RNA_pol_sigma_r3/r4-like"/>
</dbReference>
<sequence>MVWTSCNIKRFSANIHKAKAIRRKRFHPRIKKQYSAKSDDDHTGRALLDRIVFAAEFTNFSKLGRFCLCAFFPGCRSPPHLLSLSFRERRWKRMDKKYFIELNGRQIPVSKEVYYAFKRPAWKERKRRQVREEKELSLEAFADAGFEIPSGQALVDEIVEDKLLLDMLSKALSELTDEERLLIDELFYNSKSERQVAKETGISQTTLNYQKNKIIKRLRKKLNLE</sequence>
<protein>
    <submittedName>
        <fullName evidence="1">RNA polymerase sigma factor (Sigma-70 family)</fullName>
    </submittedName>
</protein>
<accession>A0ABX9UEQ5</accession>